<dbReference type="OrthoDB" id="9795766at2"/>
<evidence type="ECO:0000313" key="4">
    <source>
        <dbReference type="Proteomes" id="UP000242501"/>
    </source>
</evidence>
<accession>A0A1G6KI06</accession>
<dbReference type="PANTHER" id="PTHR40516">
    <property type="entry name" value="ANTITOXIN CHPS-RELATED"/>
    <property type="match status" value="1"/>
</dbReference>
<dbReference type="GO" id="GO:0003677">
    <property type="term" value="F:DNA binding"/>
    <property type="evidence" value="ECO:0007669"/>
    <property type="project" value="UniProtKB-UniRule"/>
</dbReference>
<dbReference type="Proteomes" id="UP000242501">
    <property type="component" value="Unassembled WGS sequence"/>
</dbReference>
<gene>
    <name evidence="3" type="ORF">SAMN05421733_1188</name>
</gene>
<dbReference type="Pfam" id="PF04014">
    <property type="entry name" value="MazE_antitoxin"/>
    <property type="match status" value="1"/>
</dbReference>
<dbReference type="GO" id="GO:0097351">
    <property type="term" value="F:toxin sequestering activity"/>
    <property type="evidence" value="ECO:0007669"/>
    <property type="project" value="InterPro"/>
</dbReference>
<feature type="domain" description="SpoVT-AbrB" evidence="2">
    <location>
        <begin position="4"/>
        <end position="49"/>
    </location>
</feature>
<proteinExistence type="predicted"/>
<dbReference type="STRING" id="1219383.SAMN05421733_1188"/>
<dbReference type="AlphaFoldDB" id="A0A1G6KI06"/>
<reference evidence="4" key="1">
    <citation type="submission" date="2016-09" db="EMBL/GenBank/DDBJ databases">
        <authorList>
            <person name="Varghese N."/>
            <person name="Submissions S."/>
        </authorList>
    </citation>
    <scope>NUCLEOTIDE SEQUENCE [LARGE SCALE GENOMIC DNA]</scope>
    <source>
        <strain evidence="4">ANC 4422</strain>
    </source>
</reference>
<keyword evidence="4" id="KW-1185">Reference proteome</keyword>
<dbReference type="PANTHER" id="PTHR40516:SF1">
    <property type="entry name" value="ANTITOXIN CHPS-RELATED"/>
    <property type="match status" value="1"/>
</dbReference>
<dbReference type="Gene3D" id="2.10.260.10">
    <property type="match status" value="1"/>
</dbReference>
<evidence type="ECO:0000259" key="2">
    <source>
        <dbReference type="PROSITE" id="PS51740"/>
    </source>
</evidence>
<name>A0A1G6KI06_9GAMM</name>
<dbReference type="EMBL" id="FMYL01000018">
    <property type="protein sequence ID" value="SDC29946.1"/>
    <property type="molecule type" value="Genomic_DNA"/>
</dbReference>
<organism evidence="3 4">
    <name type="scientific">Acinetobacter boissieri</name>
    <dbReference type="NCBI Taxonomy" id="1219383"/>
    <lineage>
        <taxon>Bacteria</taxon>
        <taxon>Pseudomonadati</taxon>
        <taxon>Pseudomonadota</taxon>
        <taxon>Gammaproteobacteria</taxon>
        <taxon>Moraxellales</taxon>
        <taxon>Moraxellaceae</taxon>
        <taxon>Acinetobacter</taxon>
    </lineage>
</organism>
<dbReference type="InterPro" id="IPR037914">
    <property type="entry name" value="SpoVT-AbrB_sf"/>
</dbReference>
<dbReference type="RefSeq" id="WP_092750166.1">
    <property type="nucleotide sequence ID" value="NZ_FMYL01000018.1"/>
</dbReference>
<dbReference type="PROSITE" id="PS51740">
    <property type="entry name" value="SPOVT_ABRB"/>
    <property type="match status" value="1"/>
</dbReference>
<sequence length="82" mass="9143">MVHTNLRKVGGSIMLAVPPALLKKLGLDAGKEVSLDVQDGKLLIEPKKKPSYKLADLLKEHQELNLEQDAWNDMKPVGREEI</sequence>
<protein>
    <submittedName>
        <fullName evidence="3">Antitoxin ChpS</fullName>
    </submittedName>
</protein>
<evidence type="ECO:0000313" key="3">
    <source>
        <dbReference type="EMBL" id="SDC29946.1"/>
    </source>
</evidence>
<keyword evidence="1" id="KW-0238">DNA-binding</keyword>
<dbReference type="InterPro" id="IPR039052">
    <property type="entry name" value="Antitox_PemI-like"/>
</dbReference>
<evidence type="ECO:0000256" key="1">
    <source>
        <dbReference type="PROSITE-ProRule" id="PRU01076"/>
    </source>
</evidence>
<dbReference type="SUPFAM" id="SSF89447">
    <property type="entry name" value="AbrB/MazE/MraZ-like"/>
    <property type="match status" value="1"/>
</dbReference>
<dbReference type="SMART" id="SM00966">
    <property type="entry name" value="SpoVT_AbrB"/>
    <property type="match status" value="1"/>
</dbReference>
<dbReference type="InterPro" id="IPR007159">
    <property type="entry name" value="SpoVT-AbrB_dom"/>
</dbReference>